<keyword evidence="6" id="KW-1133">Transmembrane helix</keyword>
<evidence type="ECO:0000256" key="9">
    <source>
        <dbReference type="ARBA" id="ARBA00023180"/>
    </source>
</evidence>
<evidence type="ECO:0000256" key="2">
    <source>
        <dbReference type="ARBA" id="ARBA00022614"/>
    </source>
</evidence>
<dbReference type="PANTHER" id="PTHR48063">
    <property type="entry name" value="LRR RECEPTOR-LIKE KINASE"/>
    <property type="match status" value="1"/>
</dbReference>
<dbReference type="InterPro" id="IPR046956">
    <property type="entry name" value="RLP23-like"/>
</dbReference>
<keyword evidence="2" id="KW-0433">Leucine-rich repeat</keyword>
<evidence type="ECO:0000256" key="4">
    <source>
        <dbReference type="ARBA" id="ARBA00022729"/>
    </source>
</evidence>
<gene>
    <name evidence="11" type="ORF">MtrunA17_Chr3g0097471</name>
</gene>
<dbReference type="Gene3D" id="3.80.10.10">
    <property type="entry name" value="Ribonuclease Inhibitor"/>
    <property type="match status" value="1"/>
</dbReference>
<organism evidence="11 12">
    <name type="scientific">Medicago truncatula</name>
    <name type="common">Barrel medic</name>
    <name type="synonym">Medicago tribuloides</name>
    <dbReference type="NCBI Taxonomy" id="3880"/>
    <lineage>
        <taxon>Eukaryota</taxon>
        <taxon>Viridiplantae</taxon>
        <taxon>Streptophyta</taxon>
        <taxon>Embryophyta</taxon>
        <taxon>Tracheophyta</taxon>
        <taxon>Spermatophyta</taxon>
        <taxon>Magnoliopsida</taxon>
        <taxon>eudicotyledons</taxon>
        <taxon>Gunneridae</taxon>
        <taxon>Pentapetalae</taxon>
        <taxon>rosids</taxon>
        <taxon>fabids</taxon>
        <taxon>Fabales</taxon>
        <taxon>Fabaceae</taxon>
        <taxon>Papilionoideae</taxon>
        <taxon>50 kb inversion clade</taxon>
        <taxon>NPAAA clade</taxon>
        <taxon>Hologalegina</taxon>
        <taxon>IRL clade</taxon>
        <taxon>Trifolieae</taxon>
        <taxon>Medicago</taxon>
    </lineage>
</organism>
<accession>A0A396IQI0</accession>
<keyword evidence="11" id="KW-0418">Kinase</keyword>
<keyword evidence="11" id="KW-0723">Serine/threonine-protein kinase</keyword>
<evidence type="ECO:0000256" key="6">
    <source>
        <dbReference type="ARBA" id="ARBA00022989"/>
    </source>
</evidence>
<keyword evidence="11" id="KW-0808">Transferase</keyword>
<name>A0A396IQI0_MEDTR</name>
<proteinExistence type="predicted"/>
<dbReference type="GO" id="GO:0016020">
    <property type="term" value="C:membrane"/>
    <property type="evidence" value="ECO:0007669"/>
    <property type="project" value="UniProtKB-SubCell"/>
</dbReference>
<keyword evidence="8" id="KW-0675">Receptor</keyword>
<evidence type="ECO:0000256" key="8">
    <source>
        <dbReference type="ARBA" id="ARBA00023170"/>
    </source>
</evidence>
<protein>
    <submittedName>
        <fullName evidence="11">Putative non-specific serine/threonine protein kinase</fullName>
        <ecNumber evidence="11">2.7.11.1</ecNumber>
    </submittedName>
</protein>
<evidence type="ECO:0000256" key="5">
    <source>
        <dbReference type="ARBA" id="ARBA00022737"/>
    </source>
</evidence>
<dbReference type="SUPFAM" id="SSF52058">
    <property type="entry name" value="L domain-like"/>
    <property type="match status" value="1"/>
</dbReference>
<dbReference type="InterPro" id="IPR001611">
    <property type="entry name" value="Leu-rich_rpt"/>
</dbReference>
<evidence type="ECO:0000259" key="10">
    <source>
        <dbReference type="Pfam" id="PF08263"/>
    </source>
</evidence>
<evidence type="ECO:0000256" key="1">
    <source>
        <dbReference type="ARBA" id="ARBA00004479"/>
    </source>
</evidence>
<dbReference type="EMBL" id="PSQE01000003">
    <property type="protein sequence ID" value="RHN66958.1"/>
    <property type="molecule type" value="Genomic_DNA"/>
</dbReference>
<comment type="subcellular location">
    <subcellularLocation>
        <location evidence="1">Membrane</location>
        <topology evidence="1">Single-pass type I membrane protein</topology>
    </subcellularLocation>
</comment>
<keyword evidence="9" id="KW-0325">Glycoprotein</keyword>
<keyword evidence="5" id="KW-0677">Repeat</keyword>
<dbReference type="Pfam" id="PF00560">
    <property type="entry name" value="LRR_1"/>
    <property type="match status" value="1"/>
</dbReference>
<dbReference type="AlphaFoldDB" id="A0A396IQI0"/>
<dbReference type="EC" id="2.7.11.1" evidence="11"/>
<dbReference type="GO" id="GO:0004674">
    <property type="term" value="F:protein serine/threonine kinase activity"/>
    <property type="evidence" value="ECO:0007669"/>
    <property type="project" value="UniProtKB-KW"/>
</dbReference>
<dbReference type="Proteomes" id="UP000265566">
    <property type="component" value="Chromosome 3"/>
</dbReference>
<evidence type="ECO:0000313" key="11">
    <source>
        <dbReference type="EMBL" id="RHN66958.1"/>
    </source>
</evidence>
<comment type="caution">
    <text evidence="11">The sequence shown here is derived from an EMBL/GenBank/DDBJ whole genome shotgun (WGS) entry which is preliminary data.</text>
</comment>
<dbReference type="PANTHER" id="PTHR48063:SF52">
    <property type="entry name" value="LRR RECEPTOR-LIKE KINASE FAMILY PROTEIN"/>
    <property type="match status" value="1"/>
</dbReference>
<dbReference type="InterPro" id="IPR013210">
    <property type="entry name" value="LRR_N_plant-typ"/>
</dbReference>
<evidence type="ECO:0000256" key="3">
    <source>
        <dbReference type="ARBA" id="ARBA00022692"/>
    </source>
</evidence>
<evidence type="ECO:0000313" key="12">
    <source>
        <dbReference type="Proteomes" id="UP000265566"/>
    </source>
</evidence>
<reference evidence="12" key="1">
    <citation type="journal article" date="2018" name="Nat. Plants">
        <title>Whole-genome landscape of Medicago truncatula symbiotic genes.</title>
        <authorList>
            <person name="Pecrix Y."/>
            <person name="Staton S.E."/>
            <person name="Sallet E."/>
            <person name="Lelandais-Briere C."/>
            <person name="Moreau S."/>
            <person name="Carrere S."/>
            <person name="Blein T."/>
            <person name="Jardinaud M.F."/>
            <person name="Latrasse D."/>
            <person name="Zouine M."/>
            <person name="Zahm M."/>
            <person name="Kreplak J."/>
            <person name="Mayjonade B."/>
            <person name="Satge C."/>
            <person name="Perez M."/>
            <person name="Cauet S."/>
            <person name="Marande W."/>
            <person name="Chantry-Darmon C."/>
            <person name="Lopez-Roques C."/>
            <person name="Bouchez O."/>
            <person name="Berard A."/>
            <person name="Debelle F."/>
            <person name="Munos S."/>
            <person name="Bendahmane A."/>
            <person name="Berges H."/>
            <person name="Niebel A."/>
            <person name="Buitink J."/>
            <person name="Frugier F."/>
            <person name="Benhamed M."/>
            <person name="Crespi M."/>
            <person name="Gouzy J."/>
            <person name="Gamas P."/>
        </authorList>
    </citation>
    <scope>NUCLEOTIDE SEQUENCE [LARGE SCALE GENOMIC DNA]</scope>
    <source>
        <strain evidence="12">cv. Jemalong A17</strain>
    </source>
</reference>
<keyword evidence="4" id="KW-0732">Signal</keyword>
<evidence type="ECO:0000256" key="7">
    <source>
        <dbReference type="ARBA" id="ARBA00023136"/>
    </source>
</evidence>
<feature type="domain" description="Leucine-rich repeat-containing N-terminal plant-type" evidence="10">
    <location>
        <begin position="37"/>
        <end position="75"/>
    </location>
</feature>
<dbReference type="InterPro" id="IPR032675">
    <property type="entry name" value="LRR_dom_sf"/>
</dbReference>
<keyword evidence="3" id="KW-0812">Transmembrane</keyword>
<sequence length="195" mass="22883">MMTILTTQMSLILLLFFSITTFRICMCRYHTMVRCNEKDLEILLTFKQGINNSLSLFSRWSAEKDCCVWEGVHCDNITGRVTEINRNTYFFEYESVNVLEGEMNLCIFELEFLSYLDLSHNKFNVIRIPSIQHNITHSSNLVKLDLSFNFLHMYNLDWLSPLSSLKYLNLGGIDLHKEKTFSENQEKINQGSRLL</sequence>
<dbReference type="Pfam" id="PF08263">
    <property type="entry name" value="LRRNT_2"/>
    <property type="match status" value="1"/>
</dbReference>
<dbReference type="Gramene" id="rna15083">
    <property type="protein sequence ID" value="RHN66958.1"/>
    <property type="gene ID" value="gene15083"/>
</dbReference>
<keyword evidence="7" id="KW-0472">Membrane</keyword>